<dbReference type="Pfam" id="PF09605">
    <property type="entry name" value="Trep_Strep"/>
    <property type="match status" value="1"/>
</dbReference>
<sequence length="200" mass="21733">MLKKDTSKLQVKDLVTIGVFSAIYFVVNLIIMICGGISPVIWIFMPALIALLSGVIFMLMIEKVQKFGPVVIMAAITAIIYFATGQFTVVLLLTFASSSIIAELIRYMFGYKSFTGNLIAYAVFSLGMVGSPLPIWLFGNSFFESIIEQGMSSSYVDGLRNLTSSGMLIGMIISTFILALAGGIIGRSMLKKHFIKAGII</sequence>
<protein>
    <submittedName>
        <fullName evidence="1">MptD family putative ECF transporter S component</fullName>
    </submittedName>
</protein>
<proteinExistence type="predicted"/>
<reference evidence="1" key="1">
    <citation type="submission" date="2020-11" db="EMBL/GenBank/DDBJ databases">
        <authorList>
            <person name="Thieme N."/>
            <person name="Liebl W."/>
            <person name="Zverlov V."/>
        </authorList>
    </citation>
    <scope>NUCLEOTIDE SEQUENCE</scope>
    <source>
        <strain evidence="1">NT08</strain>
    </source>
</reference>
<comment type="caution">
    <text evidence="1">The sequence shown here is derived from an EMBL/GenBank/DDBJ whole genome shotgun (WGS) entry which is preliminary data.</text>
</comment>
<dbReference type="NCBIfam" id="TIGR02185">
    <property type="entry name" value="Trep_Strep"/>
    <property type="match status" value="1"/>
</dbReference>
<name>A0A1S8QK17_CLOBE</name>
<dbReference type="OMA" id="MGQEYAD"/>
<dbReference type="EMBL" id="JADOEF010000001">
    <property type="protein sequence ID" value="MBF7810129.1"/>
    <property type="molecule type" value="Genomic_DNA"/>
</dbReference>
<dbReference type="Proteomes" id="UP000631418">
    <property type="component" value="Unassembled WGS sequence"/>
</dbReference>
<gene>
    <name evidence="1" type="ORF">IS491_15945</name>
</gene>
<dbReference type="AlphaFoldDB" id="A0A1S8QK17"/>
<evidence type="ECO:0000313" key="1">
    <source>
        <dbReference type="EMBL" id="MBF7810129.1"/>
    </source>
</evidence>
<evidence type="ECO:0000313" key="2">
    <source>
        <dbReference type="Proteomes" id="UP000631418"/>
    </source>
</evidence>
<dbReference type="RefSeq" id="WP_012059287.1">
    <property type="nucleotide sequence ID" value="NZ_CP053893.1"/>
</dbReference>
<accession>A0A1S8QK17</accession>
<organism evidence="1 2">
    <name type="scientific">Clostridium beijerinckii</name>
    <name type="common">Clostridium MP</name>
    <dbReference type="NCBI Taxonomy" id="1520"/>
    <lineage>
        <taxon>Bacteria</taxon>
        <taxon>Bacillati</taxon>
        <taxon>Bacillota</taxon>
        <taxon>Clostridia</taxon>
        <taxon>Eubacteriales</taxon>
        <taxon>Clostridiaceae</taxon>
        <taxon>Clostridium</taxon>
    </lineage>
</organism>
<dbReference type="InterPro" id="IPR011733">
    <property type="entry name" value="CHP02185_IM"/>
</dbReference>